<dbReference type="EMBL" id="JAFNEN010001640">
    <property type="protein sequence ID" value="KAG8173568.1"/>
    <property type="molecule type" value="Genomic_DNA"/>
</dbReference>
<sequence length="90" mass="10207">MSRMALLRFLLYNRCTTRQLLASMCLGVNAEGWSVIGGKGLSDIRHDVFKGWPGLAIVAVFMDVNQEVKDFLKMLQHSMLQHSTLKKIQL</sequence>
<accession>A0AAV6TPJ5</accession>
<comment type="caution">
    <text evidence="1">The sequence shown here is derived from an EMBL/GenBank/DDBJ whole genome shotgun (WGS) entry which is preliminary data.</text>
</comment>
<organism evidence="1 2">
    <name type="scientific">Oedothorax gibbosus</name>
    <dbReference type="NCBI Taxonomy" id="931172"/>
    <lineage>
        <taxon>Eukaryota</taxon>
        <taxon>Metazoa</taxon>
        <taxon>Ecdysozoa</taxon>
        <taxon>Arthropoda</taxon>
        <taxon>Chelicerata</taxon>
        <taxon>Arachnida</taxon>
        <taxon>Araneae</taxon>
        <taxon>Araneomorphae</taxon>
        <taxon>Entelegynae</taxon>
        <taxon>Araneoidea</taxon>
        <taxon>Linyphiidae</taxon>
        <taxon>Erigoninae</taxon>
        <taxon>Oedothorax</taxon>
    </lineage>
</organism>
<dbReference type="AlphaFoldDB" id="A0AAV6TPJ5"/>
<gene>
    <name evidence="1" type="ORF">JTE90_025099</name>
</gene>
<protein>
    <submittedName>
        <fullName evidence="1">Uncharacterized protein</fullName>
    </submittedName>
</protein>
<keyword evidence="2" id="KW-1185">Reference proteome</keyword>
<evidence type="ECO:0000313" key="2">
    <source>
        <dbReference type="Proteomes" id="UP000827092"/>
    </source>
</evidence>
<name>A0AAV6TPJ5_9ARAC</name>
<evidence type="ECO:0000313" key="1">
    <source>
        <dbReference type="EMBL" id="KAG8173568.1"/>
    </source>
</evidence>
<dbReference type="Proteomes" id="UP000827092">
    <property type="component" value="Unassembled WGS sequence"/>
</dbReference>
<reference evidence="1 2" key="1">
    <citation type="journal article" date="2022" name="Nat. Ecol. Evol.">
        <title>A masculinizing supergene underlies an exaggerated male reproductive morph in a spider.</title>
        <authorList>
            <person name="Hendrickx F."/>
            <person name="De Corte Z."/>
            <person name="Sonet G."/>
            <person name="Van Belleghem S.M."/>
            <person name="Kostlbacher S."/>
            <person name="Vangestel C."/>
        </authorList>
    </citation>
    <scope>NUCLEOTIDE SEQUENCE [LARGE SCALE GENOMIC DNA]</scope>
    <source>
        <strain evidence="1">W744_W776</strain>
    </source>
</reference>
<proteinExistence type="predicted"/>